<dbReference type="GO" id="GO:0003677">
    <property type="term" value="F:DNA binding"/>
    <property type="evidence" value="ECO:0007669"/>
    <property type="project" value="UniProtKB-KW"/>
</dbReference>
<protein>
    <submittedName>
        <fullName evidence="2">HTH-type transcriptional repressor NsrR</fullName>
    </submittedName>
</protein>
<dbReference type="EMBL" id="LKHV01000008">
    <property type="protein sequence ID" value="KRG18256.1"/>
    <property type="molecule type" value="Genomic_DNA"/>
</dbReference>
<dbReference type="AlphaFoldDB" id="A0A0Q9YCF7"/>
<dbReference type="GO" id="GO:0005829">
    <property type="term" value="C:cytosol"/>
    <property type="evidence" value="ECO:0007669"/>
    <property type="project" value="TreeGrafter"/>
</dbReference>
<dbReference type="SUPFAM" id="SSF46785">
    <property type="entry name" value="Winged helix' DNA-binding domain"/>
    <property type="match status" value="1"/>
</dbReference>
<proteinExistence type="predicted"/>
<reference evidence="2" key="1">
    <citation type="submission" date="2015-09" db="EMBL/GenBank/DDBJ databases">
        <title>Draft Genome Sequences of Two Novel Amoeba-resistant Intranuclear Bacteria, Candidatus Berkiella cookevillensis and Candidatus Berkiella aquae.</title>
        <authorList>
            <person name="Mehari Y.T."/>
            <person name="Arivett B.A."/>
            <person name="Farone A.L."/>
            <person name="Gunderson J.H."/>
            <person name="Farone M.B."/>
        </authorList>
    </citation>
    <scope>NUCLEOTIDE SEQUENCE [LARGE SCALE GENOMIC DNA]</scope>
    <source>
        <strain evidence="2">CC99</strain>
    </source>
</reference>
<dbReference type="InterPro" id="IPR000944">
    <property type="entry name" value="Tscrpt_reg_Rrf2"/>
</dbReference>
<evidence type="ECO:0000256" key="1">
    <source>
        <dbReference type="ARBA" id="ARBA00023125"/>
    </source>
</evidence>
<accession>A0A0Q9YCF7</accession>
<dbReference type="InterPro" id="IPR036390">
    <property type="entry name" value="WH_DNA-bd_sf"/>
</dbReference>
<keyword evidence="1" id="KW-0238">DNA-binding</keyword>
<evidence type="ECO:0000313" key="2">
    <source>
        <dbReference type="EMBL" id="KRG18256.1"/>
    </source>
</evidence>
<dbReference type="PROSITE" id="PS51197">
    <property type="entry name" value="HTH_RRF2_2"/>
    <property type="match status" value="1"/>
</dbReference>
<dbReference type="PANTHER" id="PTHR33221:SF4">
    <property type="entry name" value="HTH-TYPE TRANSCRIPTIONAL REPRESSOR NSRR"/>
    <property type="match status" value="1"/>
</dbReference>
<comment type="caution">
    <text evidence="2">The sequence shown here is derived from an EMBL/GenBank/DDBJ whole genome shotgun (WGS) entry which is preliminary data.</text>
</comment>
<name>A0A0Q9YCF7_9GAMM</name>
<dbReference type="InterPro" id="IPR030489">
    <property type="entry name" value="TR_Rrf2-type_CS"/>
</dbReference>
<gene>
    <name evidence="2" type="primary">nsrR</name>
    <name evidence="2" type="ORF">CC99x_01698</name>
</gene>
<dbReference type="STRING" id="437022.CC99x_01698"/>
<organism evidence="2">
    <name type="scientific">Candidatus Berkiella cookevillensis</name>
    <dbReference type="NCBI Taxonomy" id="437022"/>
    <lineage>
        <taxon>Bacteria</taxon>
        <taxon>Pseudomonadati</taxon>
        <taxon>Pseudomonadota</taxon>
        <taxon>Gammaproteobacteria</taxon>
        <taxon>Candidatus Berkiellales</taxon>
        <taxon>Candidatus Berkiellaceae</taxon>
        <taxon>Candidatus Berkiella</taxon>
    </lineage>
</organism>
<dbReference type="GO" id="GO:0003700">
    <property type="term" value="F:DNA-binding transcription factor activity"/>
    <property type="evidence" value="ECO:0007669"/>
    <property type="project" value="TreeGrafter"/>
</dbReference>
<sequence length="153" mass="17754">MVFLRQLLIFNLVSRSYNMQLTNFVDYGLRSLMYLAFHSDKLCTVKEISEYYGVSHNHIVKVVHRLSQLGYITSSKGKGGGIKITPYSFKLKIGDLIKELEPTMHLVECFNKDSNTCKITNFCQLKHYLYEANESFIKSLNHYTLADAIKNWK</sequence>
<dbReference type="PANTHER" id="PTHR33221">
    <property type="entry name" value="WINGED HELIX-TURN-HELIX TRANSCRIPTIONAL REGULATOR, RRF2 FAMILY"/>
    <property type="match status" value="1"/>
</dbReference>
<dbReference type="Pfam" id="PF02082">
    <property type="entry name" value="Rrf2"/>
    <property type="match status" value="1"/>
</dbReference>
<dbReference type="PROSITE" id="PS01332">
    <property type="entry name" value="HTH_RRF2_1"/>
    <property type="match status" value="1"/>
</dbReference>
<dbReference type="NCBIfam" id="TIGR00738">
    <property type="entry name" value="rrf2_super"/>
    <property type="match status" value="1"/>
</dbReference>
<dbReference type="InterPro" id="IPR036388">
    <property type="entry name" value="WH-like_DNA-bd_sf"/>
</dbReference>
<dbReference type="Gene3D" id="1.10.10.10">
    <property type="entry name" value="Winged helix-like DNA-binding domain superfamily/Winged helix DNA-binding domain"/>
    <property type="match status" value="1"/>
</dbReference>